<organism evidence="2 3">
    <name type="scientific">Arcticibacter svalbardensis MN12-7</name>
    <dbReference type="NCBI Taxonomy" id="1150600"/>
    <lineage>
        <taxon>Bacteria</taxon>
        <taxon>Pseudomonadati</taxon>
        <taxon>Bacteroidota</taxon>
        <taxon>Sphingobacteriia</taxon>
        <taxon>Sphingobacteriales</taxon>
        <taxon>Sphingobacteriaceae</taxon>
        <taxon>Arcticibacter</taxon>
    </lineage>
</organism>
<dbReference type="InterPro" id="IPR050137">
    <property type="entry name" value="PyrR_bifunctional"/>
</dbReference>
<evidence type="ECO:0000313" key="3">
    <source>
        <dbReference type="Proteomes" id="UP000014174"/>
    </source>
</evidence>
<dbReference type="Gene3D" id="3.40.50.2020">
    <property type="match status" value="1"/>
</dbReference>
<dbReference type="InterPro" id="IPR029057">
    <property type="entry name" value="PRTase-like"/>
</dbReference>
<dbReference type="RefSeq" id="WP_016194612.1">
    <property type="nucleotide sequence ID" value="NZ_AQPN01000050.1"/>
</dbReference>
<dbReference type="InterPro" id="IPR000836">
    <property type="entry name" value="PRTase_dom"/>
</dbReference>
<accession>R9GVA1</accession>
<dbReference type="GO" id="GO:0016757">
    <property type="term" value="F:glycosyltransferase activity"/>
    <property type="evidence" value="ECO:0007669"/>
    <property type="project" value="UniProtKB-KW"/>
</dbReference>
<gene>
    <name evidence="2" type="ORF">ADIARSV_1371</name>
</gene>
<dbReference type="Pfam" id="PF00156">
    <property type="entry name" value="Pribosyltran"/>
    <property type="match status" value="1"/>
</dbReference>
<protein>
    <submittedName>
        <fullName evidence="2">Phosphoribosyltransferase</fullName>
    </submittedName>
</protein>
<dbReference type="eggNOG" id="COG2065">
    <property type="taxonomic scope" value="Bacteria"/>
</dbReference>
<dbReference type="OrthoDB" id="664757at2"/>
<dbReference type="AlphaFoldDB" id="R9GVA1"/>
<dbReference type="STRING" id="1150600.ADIARSV_1371"/>
<proteinExistence type="predicted"/>
<dbReference type="Proteomes" id="UP000014174">
    <property type="component" value="Unassembled WGS sequence"/>
</dbReference>
<sequence>MNNQVIVLNQKQIEQKIVRIAYQIWEDNLDEKEMVVAGIIDFGYILAGRIKTKLEEISGIRITLMKIMLDKNSSDLTVQTDVPVADCTNKVVILVDDVVNQGRTMAHGIGIFLHTPIKKLRTVALVNRSHRVFPVSPDYTGIELSTITKEHVDVVISDQSGTEDVVYLC</sequence>
<evidence type="ECO:0000313" key="2">
    <source>
        <dbReference type="EMBL" id="EOR95455.1"/>
    </source>
</evidence>
<feature type="domain" description="Phosphoribosyltransferase" evidence="1">
    <location>
        <begin position="7"/>
        <end position="153"/>
    </location>
</feature>
<reference evidence="2 3" key="1">
    <citation type="journal article" date="2013" name="Genome Announc.">
        <title>Draft Genome Sequence of Arcticibacter svalbardensis Strain MN12-7T, a Member of the Family Sphingobacteriaceae Isolated from an Arctic Soil Sample.</title>
        <authorList>
            <person name="Shivaji S."/>
            <person name="Ara S."/>
            <person name="Prasad S."/>
            <person name="Manasa B.P."/>
            <person name="Begum Z."/>
            <person name="Singh A."/>
            <person name="Kumar Pinnaka A."/>
        </authorList>
    </citation>
    <scope>NUCLEOTIDE SEQUENCE [LARGE SCALE GENOMIC DNA]</scope>
    <source>
        <strain evidence="2 3">MN12-7</strain>
    </source>
</reference>
<keyword evidence="3" id="KW-1185">Reference proteome</keyword>
<name>R9GVA1_9SPHI</name>
<evidence type="ECO:0000259" key="1">
    <source>
        <dbReference type="Pfam" id="PF00156"/>
    </source>
</evidence>
<keyword evidence="2" id="KW-0328">Glycosyltransferase</keyword>
<dbReference type="EMBL" id="AQPN01000050">
    <property type="protein sequence ID" value="EOR95455.1"/>
    <property type="molecule type" value="Genomic_DNA"/>
</dbReference>
<keyword evidence="2" id="KW-0808">Transferase</keyword>
<dbReference type="PANTHER" id="PTHR11608">
    <property type="entry name" value="BIFUNCTIONAL PROTEIN PYRR"/>
    <property type="match status" value="1"/>
</dbReference>
<dbReference type="PANTHER" id="PTHR11608:SF0">
    <property type="entry name" value="BIFUNCTIONAL PROTEIN PYRR"/>
    <property type="match status" value="1"/>
</dbReference>
<comment type="caution">
    <text evidence="2">The sequence shown here is derived from an EMBL/GenBank/DDBJ whole genome shotgun (WGS) entry which is preliminary data.</text>
</comment>
<dbReference type="CDD" id="cd06223">
    <property type="entry name" value="PRTases_typeI"/>
    <property type="match status" value="1"/>
</dbReference>
<dbReference type="SUPFAM" id="SSF53271">
    <property type="entry name" value="PRTase-like"/>
    <property type="match status" value="1"/>
</dbReference>